<dbReference type="Proteomes" id="UP000230132">
    <property type="component" value="Unassembled WGS sequence"/>
</dbReference>
<dbReference type="GO" id="GO:0071555">
    <property type="term" value="P:cell wall organization"/>
    <property type="evidence" value="ECO:0007669"/>
    <property type="project" value="UniProtKB-KW"/>
</dbReference>
<comment type="subcellular location">
    <subcellularLocation>
        <location evidence="1">Cell membrane</location>
    </subcellularLocation>
</comment>
<dbReference type="GO" id="GO:0005886">
    <property type="term" value="C:plasma membrane"/>
    <property type="evidence" value="ECO:0007669"/>
    <property type="project" value="UniProtKB-SubCell"/>
</dbReference>
<accession>A0A2H0UTF8</accession>
<evidence type="ECO:0000256" key="14">
    <source>
        <dbReference type="ARBA" id="ARBA00023316"/>
    </source>
</evidence>
<evidence type="ECO:0000256" key="13">
    <source>
        <dbReference type="ARBA" id="ARBA00023268"/>
    </source>
</evidence>
<dbReference type="InterPro" id="IPR012338">
    <property type="entry name" value="Beta-lactam/transpept-like"/>
</dbReference>
<keyword evidence="5" id="KW-0121">Carboxypeptidase</keyword>
<dbReference type="GO" id="GO:0009252">
    <property type="term" value="P:peptidoglycan biosynthetic process"/>
    <property type="evidence" value="ECO:0007669"/>
    <property type="project" value="UniProtKB-KW"/>
</dbReference>
<comment type="similarity">
    <text evidence="2">In the C-terminal section; belongs to the transpeptidase family.</text>
</comment>
<dbReference type="FunFam" id="1.10.3810.10:FF:000001">
    <property type="entry name" value="Penicillin-binding protein 1A"/>
    <property type="match status" value="1"/>
</dbReference>
<evidence type="ECO:0000259" key="19">
    <source>
        <dbReference type="Pfam" id="PF00912"/>
    </source>
</evidence>
<evidence type="ECO:0000256" key="15">
    <source>
        <dbReference type="ARBA" id="ARBA00034000"/>
    </source>
</evidence>
<dbReference type="GO" id="GO:0008955">
    <property type="term" value="F:peptidoglycan glycosyltransferase activity"/>
    <property type="evidence" value="ECO:0007669"/>
    <property type="project" value="UniProtKB-EC"/>
</dbReference>
<evidence type="ECO:0000256" key="8">
    <source>
        <dbReference type="ARBA" id="ARBA00022679"/>
    </source>
</evidence>
<dbReference type="GO" id="GO:0009002">
    <property type="term" value="F:serine-type D-Ala-D-Ala carboxypeptidase activity"/>
    <property type="evidence" value="ECO:0007669"/>
    <property type="project" value="UniProtKB-EC"/>
</dbReference>
<keyword evidence="12 17" id="KW-0472">Membrane</keyword>
<dbReference type="AlphaFoldDB" id="A0A2H0UTF8"/>
<dbReference type="PANTHER" id="PTHR32282">
    <property type="entry name" value="BINDING PROTEIN TRANSPEPTIDASE, PUTATIVE-RELATED"/>
    <property type="match status" value="1"/>
</dbReference>
<keyword evidence="17" id="KW-0812">Transmembrane</keyword>
<evidence type="ECO:0000256" key="4">
    <source>
        <dbReference type="ARBA" id="ARBA00022475"/>
    </source>
</evidence>
<comment type="similarity">
    <text evidence="3">In the N-terminal section; belongs to the glycosyltransferase 51 family.</text>
</comment>
<evidence type="ECO:0000256" key="3">
    <source>
        <dbReference type="ARBA" id="ARBA00007739"/>
    </source>
</evidence>
<dbReference type="Pfam" id="PF00905">
    <property type="entry name" value="Transpeptidase"/>
    <property type="match status" value="1"/>
</dbReference>
<dbReference type="SUPFAM" id="SSF56601">
    <property type="entry name" value="beta-lactamase/transpeptidase-like"/>
    <property type="match status" value="1"/>
</dbReference>
<comment type="caution">
    <text evidence="20">The sequence shown here is derived from an EMBL/GenBank/DDBJ whole genome shotgun (WGS) entry which is preliminary data.</text>
</comment>
<keyword evidence="13" id="KW-0511">Multifunctional enzyme</keyword>
<keyword evidence="10" id="KW-0133">Cell shape</keyword>
<evidence type="ECO:0000256" key="17">
    <source>
        <dbReference type="SAM" id="Phobius"/>
    </source>
</evidence>
<name>A0A2H0UTF8_9BACT</name>
<evidence type="ECO:0000256" key="2">
    <source>
        <dbReference type="ARBA" id="ARBA00007090"/>
    </source>
</evidence>
<keyword evidence="8" id="KW-0808">Transferase</keyword>
<evidence type="ECO:0000256" key="12">
    <source>
        <dbReference type="ARBA" id="ARBA00023136"/>
    </source>
</evidence>
<feature type="domain" description="Glycosyl transferase family 51" evidence="19">
    <location>
        <begin position="72"/>
        <end position="245"/>
    </location>
</feature>
<proteinExistence type="inferred from homology"/>
<dbReference type="EMBL" id="PFAX01000037">
    <property type="protein sequence ID" value="PIR89956.1"/>
    <property type="molecule type" value="Genomic_DNA"/>
</dbReference>
<evidence type="ECO:0000256" key="9">
    <source>
        <dbReference type="ARBA" id="ARBA00022801"/>
    </source>
</evidence>
<dbReference type="Pfam" id="PF00912">
    <property type="entry name" value="Transgly"/>
    <property type="match status" value="1"/>
</dbReference>
<evidence type="ECO:0000256" key="10">
    <source>
        <dbReference type="ARBA" id="ARBA00022960"/>
    </source>
</evidence>
<evidence type="ECO:0000313" key="20">
    <source>
        <dbReference type="EMBL" id="PIR89956.1"/>
    </source>
</evidence>
<evidence type="ECO:0000256" key="6">
    <source>
        <dbReference type="ARBA" id="ARBA00022670"/>
    </source>
</evidence>
<dbReference type="PANTHER" id="PTHR32282:SF11">
    <property type="entry name" value="PENICILLIN-BINDING PROTEIN 1B"/>
    <property type="match status" value="1"/>
</dbReference>
<evidence type="ECO:0000256" key="5">
    <source>
        <dbReference type="ARBA" id="ARBA00022645"/>
    </source>
</evidence>
<sequence length="706" mass="79572">MSKQNKNKTIIRKKNIFKSILKGFLIFLFLTLFLPALLFLYFIKDLPRPEKFDEGLIPQSTKIYDRTGEMLLYEIAGEEKRTVIKLSALPDYLPKALIATEDKSFYIHSGFDLKGIARALLYDLKLQKITQGASTISQQLIRSYFLTQNRTLKRKTRELLLTLELERRYSKEQIMEWYLNLIPLGGNLYGVETASQQFFNQPAASLSLAQAATLVALIQSPTRLSPYGQNIDDLLKRKDFVLDNMVKIDFLTKEECEIAKKEKLVFQEKENTFKAPHFVMFVKDYLETKYTKEYLQRAGLKVITTLDYSLQVKAERVIKEGVEASKYANTNNGALIALNPKTGELLAMVGSKDYFAQSLPLGCVSGKDCLFDPQVNTTLSLRQPGSAFKPFVYSLALSEGFTPQTYLWDAFTEFNYNCSGNGLQSKDRYNQDCYHPHNYDGLFIGQITLKNALAQSRNVPAVKVLYLAGLKNALEWVKKFGISTLKGEENYGLALVLGGGEVKLLEMTLGYSVFANDGVKSSLNFIQEIQDGDGRILEKMQVKRVKIMPQEIARQINDMLSDNVARAPMFGWNSPLFLGDNIQAAVKTGTTQEYKDAWTIGYTPTLVVGTWAGNNNNTSMTRASASIAAPLWKNFILQALDQIKTEPFIAPQKTYTGKSVLDGSFLGNHSLLYYLNKDNPTGSGTSQADSQFANWEAGVQNWLSWY</sequence>
<dbReference type="Gene3D" id="3.40.710.10">
    <property type="entry name" value="DD-peptidase/beta-lactamase superfamily"/>
    <property type="match status" value="1"/>
</dbReference>
<dbReference type="InterPro" id="IPR001264">
    <property type="entry name" value="Glyco_trans_51"/>
</dbReference>
<evidence type="ECO:0000256" key="7">
    <source>
        <dbReference type="ARBA" id="ARBA00022676"/>
    </source>
</evidence>
<evidence type="ECO:0000256" key="16">
    <source>
        <dbReference type="ARBA" id="ARBA00049902"/>
    </source>
</evidence>
<comment type="catalytic activity">
    <reaction evidence="16">
        <text>[GlcNAc-(1-&gt;4)-Mur2Ac(oyl-L-Ala-gamma-D-Glu-L-Lys-D-Ala-D-Ala)](n)-di-trans,octa-cis-undecaprenyl diphosphate + beta-D-GlcNAc-(1-&gt;4)-Mur2Ac(oyl-L-Ala-gamma-D-Glu-L-Lys-D-Ala-D-Ala)-di-trans,octa-cis-undecaprenyl diphosphate = [GlcNAc-(1-&gt;4)-Mur2Ac(oyl-L-Ala-gamma-D-Glu-L-Lys-D-Ala-D-Ala)](n+1)-di-trans,octa-cis-undecaprenyl diphosphate + di-trans,octa-cis-undecaprenyl diphosphate + H(+)</text>
        <dbReference type="Rhea" id="RHEA:23708"/>
        <dbReference type="Rhea" id="RHEA-COMP:9602"/>
        <dbReference type="Rhea" id="RHEA-COMP:9603"/>
        <dbReference type="ChEBI" id="CHEBI:15378"/>
        <dbReference type="ChEBI" id="CHEBI:58405"/>
        <dbReference type="ChEBI" id="CHEBI:60033"/>
        <dbReference type="ChEBI" id="CHEBI:78435"/>
        <dbReference type="EC" id="2.4.99.28"/>
    </reaction>
</comment>
<evidence type="ECO:0000256" key="11">
    <source>
        <dbReference type="ARBA" id="ARBA00022984"/>
    </source>
</evidence>
<keyword evidence="17" id="KW-1133">Transmembrane helix</keyword>
<feature type="domain" description="Penicillin-binding protein transpeptidase" evidence="18">
    <location>
        <begin position="333"/>
        <end position="635"/>
    </location>
</feature>
<dbReference type="GO" id="GO:0008658">
    <property type="term" value="F:penicillin binding"/>
    <property type="evidence" value="ECO:0007669"/>
    <property type="project" value="InterPro"/>
</dbReference>
<dbReference type="InterPro" id="IPR023346">
    <property type="entry name" value="Lysozyme-like_dom_sf"/>
</dbReference>
<dbReference type="Gene3D" id="1.10.3810.10">
    <property type="entry name" value="Biosynthetic peptidoglycan transglycosylase-like"/>
    <property type="match status" value="1"/>
</dbReference>
<dbReference type="SUPFAM" id="SSF53955">
    <property type="entry name" value="Lysozyme-like"/>
    <property type="match status" value="1"/>
</dbReference>
<dbReference type="InterPro" id="IPR036950">
    <property type="entry name" value="PBP_transglycosylase"/>
</dbReference>
<keyword evidence="14" id="KW-0961">Cell wall biogenesis/degradation</keyword>
<dbReference type="GO" id="GO:0008360">
    <property type="term" value="P:regulation of cell shape"/>
    <property type="evidence" value="ECO:0007669"/>
    <property type="project" value="UniProtKB-KW"/>
</dbReference>
<dbReference type="GO" id="GO:0030288">
    <property type="term" value="C:outer membrane-bounded periplasmic space"/>
    <property type="evidence" value="ECO:0007669"/>
    <property type="project" value="TreeGrafter"/>
</dbReference>
<evidence type="ECO:0000313" key="21">
    <source>
        <dbReference type="Proteomes" id="UP000230132"/>
    </source>
</evidence>
<dbReference type="InterPro" id="IPR050396">
    <property type="entry name" value="Glycosyltr_51/Transpeptidase"/>
</dbReference>
<keyword evidence="11" id="KW-0573">Peptidoglycan synthesis</keyword>
<keyword evidence="6" id="KW-0645">Protease</keyword>
<reference evidence="21" key="1">
    <citation type="submission" date="2017-09" db="EMBL/GenBank/DDBJ databases">
        <title>Depth-based differentiation of microbial function through sediment-hosted aquifers and enrichment of novel symbionts in the deep terrestrial subsurface.</title>
        <authorList>
            <person name="Probst A.J."/>
            <person name="Ladd B."/>
            <person name="Jarett J.K."/>
            <person name="Geller-Mcgrath D.E."/>
            <person name="Sieber C.M.K."/>
            <person name="Emerson J.B."/>
            <person name="Anantharaman K."/>
            <person name="Thomas B.C."/>
            <person name="Malmstrom R."/>
            <person name="Stieglmeier M."/>
            <person name="Klingl A."/>
            <person name="Woyke T."/>
            <person name="Ryan C.M."/>
            <person name="Banfield J.F."/>
        </authorList>
    </citation>
    <scope>NUCLEOTIDE SEQUENCE [LARGE SCALE GENOMIC DNA]</scope>
</reference>
<keyword evidence="9" id="KW-0378">Hydrolase</keyword>
<keyword evidence="4" id="KW-1003">Cell membrane</keyword>
<evidence type="ECO:0000259" key="18">
    <source>
        <dbReference type="Pfam" id="PF00905"/>
    </source>
</evidence>
<comment type="catalytic activity">
    <reaction evidence="15">
        <text>Preferential cleavage: (Ac)2-L-Lys-D-Ala-|-D-Ala. Also transpeptidation of peptidyl-alanyl moieties that are N-acyl substituents of D-alanine.</text>
        <dbReference type="EC" id="3.4.16.4"/>
    </reaction>
</comment>
<evidence type="ECO:0000256" key="1">
    <source>
        <dbReference type="ARBA" id="ARBA00004236"/>
    </source>
</evidence>
<keyword evidence="7" id="KW-0328">Glycosyltransferase</keyword>
<dbReference type="GO" id="GO:0006508">
    <property type="term" value="P:proteolysis"/>
    <property type="evidence" value="ECO:0007669"/>
    <property type="project" value="UniProtKB-KW"/>
</dbReference>
<feature type="transmembrane region" description="Helical" evidence="17">
    <location>
        <begin position="20"/>
        <end position="43"/>
    </location>
</feature>
<protein>
    <submittedName>
        <fullName evidence="20">Uncharacterized protein</fullName>
    </submittedName>
</protein>
<organism evidence="20 21">
    <name type="scientific">bacterium (Candidatus Gribaldobacteria) CG10_big_fil_rev_8_21_14_0_10_37_21</name>
    <dbReference type="NCBI Taxonomy" id="2014275"/>
    <lineage>
        <taxon>Bacteria</taxon>
        <taxon>Candidatus Gribaldobacteria</taxon>
    </lineage>
</organism>
<dbReference type="InterPro" id="IPR001460">
    <property type="entry name" value="PCN-bd_Tpept"/>
</dbReference>
<gene>
    <name evidence="20" type="ORF">COU05_03580</name>
</gene>